<dbReference type="GO" id="GO:0001825">
    <property type="term" value="P:blastocyst formation"/>
    <property type="evidence" value="ECO:0007669"/>
    <property type="project" value="Ensembl"/>
</dbReference>
<dbReference type="GO" id="GO:0005634">
    <property type="term" value="C:nucleus"/>
    <property type="evidence" value="ECO:0007669"/>
    <property type="project" value="Ensembl"/>
</dbReference>
<dbReference type="InterPro" id="IPR016130">
    <property type="entry name" value="Tyr_Pase_AS"/>
</dbReference>
<keyword evidence="2" id="KW-0378">Hydrolase</keyword>
<dbReference type="InterPro" id="IPR047170">
    <property type="entry name" value="PTN12/18/22"/>
</dbReference>
<evidence type="ECO:0000256" key="1">
    <source>
        <dbReference type="ARBA" id="ARBA00013064"/>
    </source>
</evidence>
<dbReference type="InterPro" id="IPR003595">
    <property type="entry name" value="Tyr_Pase_cat"/>
</dbReference>
<reference evidence="8 9" key="1">
    <citation type="submission" date="2013-03" db="EMBL/GenBank/DDBJ databases">
        <authorList>
            <person name="Warren W."/>
            <person name="Wilson R.K."/>
        </authorList>
    </citation>
    <scope>NUCLEOTIDE SEQUENCE</scope>
</reference>
<dbReference type="PROSITE" id="PS50056">
    <property type="entry name" value="TYR_PHOSPHATASE_2"/>
    <property type="match status" value="1"/>
</dbReference>
<dbReference type="VEuPathDB" id="HostDB:ENSMFAG00000003200"/>
<dbReference type="PANTHER" id="PTHR45983:SF4">
    <property type="entry name" value="TYROSINE-PROTEIN PHOSPHATASE NON-RECEPTOR TYPE 18"/>
    <property type="match status" value="1"/>
</dbReference>
<protein>
    <recommendedName>
        <fullName evidence="1">protein-tyrosine-phosphatase</fullName>
        <ecNumber evidence="1">3.1.3.48</ecNumber>
    </recommendedName>
</protein>
<evidence type="ECO:0000259" key="7">
    <source>
        <dbReference type="PROSITE" id="PS50056"/>
    </source>
</evidence>
<evidence type="ECO:0000256" key="2">
    <source>
        <dbReference type="ARBA" id="ARBA00022801"/>
    </source>
</evidence>
<gene>
    <name evidence="8" type="primary">PTPN18</name>
</gene>
<dbReference type="GO" id="GO:0004726">
    <property type="term" value="F:non-membrane spanning protein tyrosine phosphatase activity"/>
    <property type="evidence" value="ECO:0007669"/>
    <property type="project" value="Ensembl"/>
</dbReference>
<evidence type="ECO:0000256" key="3">
    <source>
        <dbReference type="ARBA" id="ARBA00022912"/>
    </source>
</evidence>
<dbReference type="PANTHER" id="PTHR45983">
    <property type="entry name" value="TYROSINE PHOSPHATSE N18, PUTATIVE-RELATED"/>
    <property type="match status" value="1"/>
</dbReference>
<dbReference type="GO" id="GO:0005737">
    <property type="term" value="C:cytoplasm"/>
    <property type="evidence" value="ECO:0007669"/>
    <property type="project" value="Ensembl"/>
</dbReference>
<dbReference type="InterPro" id="IPR000242">
    <property type="entry name" value="PTP_cat"/>
</dbReference>
<dbReference type="GeneTree" id="ENSGT00940000162860"/>
<keyword evidence="9" id="KW-1185">Reference proteome</keyword>
<evidence type="ECO:0000256" key="5">
    <source>
        <dbReference type="SAM" id="MobiDB-lite"/>
    </source>
</evidence>
<evidence type="ECO:0000313" key="8">
    <source>
        <dbReference type="Ensembl" id="ENSMFAP00000033394.2"/>
    </source>
</evidence>
<sequence>MSRSLDAARSFLERLEARGGREGPSSPASSKRCERYWAQEQEPLQTGLFCITLIKEKWLNEDIMLRTLKVTFQKESRSVSQLQYMSWPDRGVPSSPDHMLAMVEEARRLQGSGPEPLCVHCSAGCGRTGVLCTVDYVRQLLLTQMIPPDFSLFDVVLEMRKQRPAAVQTEEQYRFLYHTVAQMFCSTLQNASPHYQNIKENCAPLYDDALFLRTPRALLAIPRPPGGVLRSISVPGSPGHAMADTYAVVQKRGSSSGAEEVPLYSQVTPRAQRPGAHAEDVRGTVPGRVPADPSPAASGAYEDVAGGAQTGGLGFNLRIGRPKGPRDPPAEWTRV</sequence>
<evidence type="ECO:0000313" key="9">
    <source>
        <dbReference type="Proteomes" id="UP000233100"/>
    </source>
</evidence>
<feature type="domain" description="Tyrosine specific protein phosphatases" evidence="7">
    <location>
        <begin position="97"/>
        <end position="174"/>
    </location>
</feature>
<dbReference type="InterPro" id="IPR000387">
    <property type="entry name" value="Tyr_Pase_dom"/>
</dbReference>
<dbReference type="Proteomes" id="UP000233100">
    <property type="component" value="Chromosome 12"/>
</dbReference>
<feature type="compositionally biased region" description="Basic and acidic residues" evidence="5">
    <location>
        <begin position="324"/>
        <end position="335"/>
    </location>
</feature>
<dbReference type="Gene3D" id="3.90.190.10">
    <property type="entry name" value="Protein tyrosine phosphatase superfamily"/>
    <property type="match status" value="1"/>
</dbReference>
<dbReference type="Ensembl" id="ENSMFAT00000007621.2">
    <property type="protein sequence ID" value="ENSMFAP00000033394.2"/>
    <property type="gene ID" value="ENSMFAG00000003200.2"/>
</dbReference>
<name>A0A2K5W8F9_MACFA</name>
<dbReference type="InterPro" id="IPR029021">
    <property type="entry name" value="Prot-tyrosine_phosphatase-like"/>
</dbReference>
<comment type="similarity">
    <text evidence="4">Belongs to the protein-tyrosine phosphatase family. Non-receptor class 4 subfamily.</text>
</comment>
<dbReference type="AlphaFoldDB" id="A0A2K5W8F9"/>
<dbReference type="EC" id="3.1.3.48" evidence="1"/>
<reference evidence="8" key="3">
    <citation type="submission" date="2025-09" db="UniProtKB">
        <authorList>
            <consortium name="Ensembl"/>
        </authorList>
    </citation>
    <scope>IDENTIFICATION</scope>
</reference>
<dbReference type="PROSITE" id="PS00383">
    <property type="entry name" value="TYR_PHOSPHATASE_1"/>
    <property type="match status" value="1"/>
</dbReference>
<organism evidence="8 9">
    <name type="scientific">Macaca fascicularis</name>
    <name type="common">Crab-eating macaque</name>
    <name type="synonym">Cynomolgus monkey</name>
    <dbReference type="NCBI Taxonomy" id="9541"/>
    <lineage>
        <taxon>Eukaryota</taxon>
        <taxon>Metazoa</taxon>
        <taxon>Chordata</taxon>
        <taxon>Craniata</taxon>
        <taxon>Vertebrata</taxon>
        <taxon>Euteleostomi</taxon>
        <taxon>Mammalia</taxon>
        <taxon>Eutheria</taxon>
        <taxon>Euarchontoglires</taxon>
        <taxon>Primates</taxon>
        <taxon>Haplorrhini</taxon>
        <taxon>Catarrhini</taxon>
        <taxon>Cercopithecidae</taxon>
        <taxon>Cercopithecinae</taxon>
        <taxon>Macaca</taxon>
    </lineage>
</organism>
<feature type="region of interest" description="Disordered" evidence="5">
    <location>
        <begin position="266"/>
        <end position="335"/>
    </location>
</feature>
<dbReference type="Bgee" id="ENSMFAG00000003200">
    <property type="expression patterns" value="Expressed in bone marrow and 13 other cell types or tissues"/>
</dbReference>
<accession>A0A2K5W8F9</accession>
<dbReference type="SUPFAM" id="SSF52799">
    <property type="entry name" value="(Phosphotyrosine protein) phosphatases II"/>
    <property type="match status" value="1"/>
</dbReference>
<dbReference type="SMART" id="SM00194">
    <property type="entry name" value="PTPc"/>
    <property type="match status" value="1"/>
</dbReference>
<dbReference type="PRINTS" id="PR00700">
    <property type="entry name" value="PRTYPHPHTASE"/>
</dbReference>
<dbReference type="SMART" id="SM00404">
    <property type="entry name" value="PTPc_motif"/>
    <property type="match status" value="1"/>
</dbReference>
<keyword evidence="3" id="KW-0904">Protein phosphatase</keyword>
<dbReference type="Pfam" id="PF00102">
    <property type="entry name" value="Y_phosphatase"/>
    <property type="match status" value="1"/>
</dbReference>
<dbReference type="PROSITE" id="PS50055">
    <property type="entry name" value="TYR_PHOSPHATASE_PTP"/>
    <property type="match status" value="1"/>
</dbReference>
<evidence type="ECO:0000259" key="6">
    <source>
        <dbReference type="PROSITE" id="PS50055"/>
    </source>
</evidence>
<feature type="domain" description="Tyrosine-protein phosphatase" evidence="6">
    <location>
        <begin position="22"/>
        <end position="183"/>
    </location>
</feature>
<reference evidence="8" key="2">
    <citation type="submission" date="2025-08" db="UniProtKB">
        <authorList>
            <consortium name="Ensembl"/>
        </authorList>
    </citation>
    <scope>IDENTIFICATION</scope>
</reference>
<proteinExistence type="inferred from homology"/>
<evidence type="ECO:0000256" key="4">
    <source>
        <dbReference type="ARBA" id="ARBA00034734"/>
    </source>
</evidence>